<name>A0A0G1A8N5_9BACT</name>
<dbReference type="GO" id="GO:0042597">
    <property type="term" value="C:periplasmic space"/>
    <property type="evidence" value="ECO:0007669"/>
    <property type="project" value="UniProtKB-ARBA"/>
</dbReference>
<dbReference type="Gene3D" id="3.40.190.10">
    <property type="entry name" value="Periplasmic binding protein-like II"/>
    <property type="match status" value="1"/>
</dbReference>
<keyword evidence="5" id="KW-1133">Transmembrane helix</keyword>
<comment type="caution">
    <text evidence="7">The sequence shown here is derived from an EMBL/GenBank/DDBJ whole genome shotgun (WGS) entry which is preliminary data.</text>
</comment>
<evidence type="ECO:0000256" key="2">
    <source>
        <dbReference type="ARBA" id="ARBA00022448"/>
    </source>
</evidence>
<feature type="transmembrane region" description="Helical" evidence="5">
    <location>
        <begin position="66"/>
        <end position="87"/>
    </location>
</feature>
<dbReference type="Proteomes" id="UP000034837">
    <property type="component" value="Unassembled WGS sequence"/>
</dbReference>
<dbReference type="GO" id="GO:0015833">
    <property type="term" value="P:peptide transport"/>
    <property type="evidence" value="ECO:0007669"/>
    <property type="project" value="TreeGrafter"/>
</dbReference>
<evidence type="ECO:0000313" key="8">
    <source>
        <dbReference type="Proteomes" id="UP000034837"/>
    </source>
</evidence>
<feature type="region of interest" description="Disordered" evidence="4">
    <location>
        <begin position="447"/>
        <end position="466"/>
    </location>
</feature>
<comment type="similarity">
    <text evidence="1">Belongs to the bacterial solute-binding protein 5 family.</text>
</comment>
<evidence type="ECO:0000256" key="3">
    <source>
        <dbReference type="ARBA" id="ARBA00022729"/>
    </source>
</evidence>
<dbReference type="Pfam" id="PF00496">
    <property type="entry name" value="SBP_bac_5"/>
    <property type="match status" value="1"/>
</dbReference>
<dbReference type="InterPro" id="IPR000914">
    <property type="entry name" value="SBP_5_dom"/>
</dbReference>
<accession>A0A0G1A8N5</accession>
<dbReference type="PANTHER" id="PTHR30290">
    <property type="entry name" value="PERIPLASMIC BINDING COMPONENT OF ABC TRANSPORTER"/>
    <property type="match status" value="1"/>
</dbReference>
<protein>
    <submittedName>
        <fullName evidence="7">Extracellular solute-binding protein</fullName>
    </submittedName>
</protein>
<evidence type="ECO:0000256" key="5">
    <source>
        <dbReference type="SAM" id="Phobius"/>
    </source>
</evidence>
<gene>
    <name evidence="7" type="ORF">UV20_C0002G0073</name>
</gene>
<evidence type="ECO:0000313" key="7">
    <source>
        <dbReference type="EMBL" id="KKS57284.1"/>
    </source>
</evidence>
<organism evidence="7 8">
    <name type="scientific">Candidatus Magasanikbacteria bacterium GW2011_GWA2_42_32</name>
    <dbReference type="NCBI Taxonomy" id="1619039"/>
    <lineage>
        <taxon>Bacteria</taxon>
        <taxon>Candidatus Magasanikiibacteriota</taxon>
    </lineage>
</organism>
<evidence type="ECO:0000256" key="1">
    <source>
        <dbReference type="ARBA" id="ARBA00005695"/>
    </source>
</evidence>
<dbReference type="GO" id="GO:0043190">
    <property type="term" value="C:ATP-binding cassette (ABC) transporter complex"/>
    <property type="evidence" value="ECO:0007669"/>
    <property type="project" value="InterPro"/>
</dbReference>
<dbReference type="PIRSF" id="PIRSF002741">
    <property type="entry name" value="MppA"/>
    <property type="match status" value="1"/>
</dbReference>
<keyword evidence="5" id="KW-0812">Transmembrane</keyword>
<feature type="domain" description="Solute-binding protein family 5" evidence="6">
    <location>
        <begin position="142"/>
        <end position="429"/>
    </location>
</feature>
<dbReference type="InterPro" id="IPR039424">
    <property type="entry name" value="SBP_5"/>
</dbReference>
<dbReference type="PATRIC" id="fig|1619039.3.peg.365"/>
<keyword evidence="5" id="KW-0472">Membrane</keyword>
<keyword evidence="3" id="KW-0732">Signal</keyword>
<proteinExistence type="inferred from homology"/>
<sequence length="668" mass="76783">MTYLTSLKNWIKKGYKRIQTWRQNLLLAHKKIDQRLVLGLGNTKKFPSLKQLGLLNKFLTKKERRIIGLLSFLMVFSLVIFLAETYLQRRVVEPANGGEYVEGEVGYPNAINPLFSSINPVDADLSRLIYAGLFKYDKTLNLVPDLAEGYTLDKTGKIFTVKMRSGMRWQDGEPITIDDVAFTINSIQSAETQSPLWVSFQDVIFTKIDDTAFTLELPQPFAPFLNLLTTGILPEHLWQEIPAKNMRFSSLNLKPIGAGPFMFESFAKDSKGNIKSYTLKPNPNYQLTKPYLNQFTFKFFNDEASALDALKNHQINGLSFLSASQKEKNSRKTLTVHSLRLPYYTALFLNQRSNQLLHNQNLRDALELGIDKNQLTTVSLKGEGLAVNGPILPNQIGFTQDFKVNYNLDSAKKKLDDDKWIKISRDEFIEKRKKELYQAWLDDRKAKQTADNGGKPKKLTAEEEATQKKEADAYLNKITEELNKTDQQQKFFRQKNGYGLSIKITTINQQEFIETANLIKENWQDLGAEVTVNTLSNEEIKDVIKNRRYEVLLYSVISGADPDPFPFWHSSQTNSPGLNLSGFANRQADTALETARESYDLPTRIKAYYTFQKLVAQEKPAIFLYTSSYLYPQDTSLKGFNQYRIFEPADRFNDVSSWYLRTKNKWQW</sequence>
<dbReference type="InterPro" id="IPR030678">
    <property type="entry name" value="Peptide/Ni-bd"/>
</dbReference>
<dbReference type="CDD" id="cd08513">
    <property type="entry name" value="PBP2_thermophilic_Hb8_like"/>
    <property type="match status" value="1"/>
</dbReference>
<dbReference type="GO" id="GO:1904680">
    <property type="term" value="F:peptide transmembrane transporter activity"/>
    <property type="evidence" value="ECO:0007669"/>
    <property type="project" value="TreeGrafter"/>
</dbReference>
<reference evidence="7 8" key="1">
    <citation type="journal article" date="2015" name="Nature">
        <title>rRNA introns, odd ribosomes, and small enigmatic genomes across a large radiation of phyla.</title>
        <authorList>
            <person name="Brown C.T."/>
            <person name="Hug L.A."/>
            <person name="Thomas B.C."/>
            <person name="Sharon I."/>
            <person name="Castelle C.J."/>
            <person name="Singh A."/>
            <person name="Wilkins M.J."/>
            <person name="Williams K.H."/>
            <person name="Banfield J.F."/>
        </authorList>
    </citation>
    <scope>NUCLEOTIDE SEQUENCE [LARGE SCALE GENOMIC DNA]</scope>
</reference>
<dbReference type="PANTHER" id="PTHR30290:SF9">
    <property type="entry name" value="OLIGOPEPTIDE-BINDING PROTEIN APPA"/>
    <property type="match status" value="1"/>
</dbReference>
<dbReference type="EMBL" id="LCDO01000002">
    <property type="protein sequence ID" value="KKS57284.1"/>
    <property type="molecule type" value="Genomic_DNA"/>
</dbReference>
<keyword evidence="2" id="KW-0813">Transport</keyword>
<dbReference type="Gene3D" id="3.10.105.10">
    <property type="entry name" value="Dipeptide-binding Protein, Domain 3"/>
    <property type="match status" value="1"/>
</dbReference>
<evidence type="ECO:0000259" key="6">
    <source>
        <dbReference type="Pfam" id="PF00496"/>
    </source>
</evidence>
<evidence type="ECO:0000256" key="4">
    <source>
        <dbReference type="SAM" id="MobiDB-lite"/>
    </source>
</evidence>
<dbReference type="SUPFAM" id="SSF53850">
    <property type="entry name" value="Periplasmic binding protein-like II"/>
    <property type="match status" value="1"/>
</dbReference>
<dbReference type="AlphaFoldDB" id="A0A0G1A8N5"/>